<reference evidence="2 3" key="1">
    <citation type="journal article" date="2018" name="G3 (Bethesda)">
        <title>Phylogenetic and Phylogenomic Definition of Rhizopus Species.</title>
        <authorList>
            <person name="Gryganskyi A.P."/>
            <person name="Golan J."/>
            <person name="Dolatabadi S."/>
            <person name="Mondo S."/>
            <person name="Robb S."/>
            <person name="Idnurm A."/>
            <person name="Muszewska A."/>
            <person name="Steczkiewicz K."/>
            <person name="Masonjones S."/>
            <person name="Liao H.L."/>
            <person name="Gajdeczka M.T."/>
            <person name="Anike F."/>
            <person name="Vuek A."/>
            <person name="Anishchenko I.M."/>
            <person name="Voigt K."/>
            <person name="de Hoog G.S."/>
            <person name="Smith M.E."/>
            <person name="Heitman J."/>
            <person name="Vilgalys R."/>
            <person name="Stajich J.E."/>
        </authorList>
    </citation>
    <scope>NUCLEOTIDE SEQUENCE [LARGE SCALE GENOMIC DNA]</scope>
    <source>
        <strain evidence="2 3">CBS 357.93</strain>
    </source>
</reference>
<sequence>MNNLRQKLSIQHGTLPKRLRYSFQLEPRHISTIKRYNSTMVKPLEGIRVLELGQLIAGPFCGSILGYYGAGKAECDQECGKK</sequence>
<dbReference type="InterPro" id="IPR023606">
    <property type="entry name" value="CoA-Trfase_III_dom_1_sf"/>
</dbReference>
<name>A0A367J5I9_RHIAZ</name>
<dbReference type="Gene3D" id="3.40.50.10540">
    <property type="entry name" value="Crotonobetainyl-coa:carnitine coa-transferase, domain 1"/>
    <property type="match status" value="1"/>
</dbReference>
<dbReference type="Proteomes" id="UP000252139">
    <property type="component" value="Unassembled WGS sequence"/>
</dbReference>
<gene>
    <name evidence="2" type="ORF">CU097_001258</name>
</gene>
<protein>
    <submittedName>
        <fullName evidence="2">Uncharacterized protein</fullName>
    </submittedName>
</protein>
<evidence type="ECO:0000313" key="3">
    <source>
        <dbReference type="Proteomes" id="UP000252139"/>
    </source>
</evidence>
<proteinExistence type="inferred from homology"/>
<dbReference type="STRING" id="86630.A0A367J5I9"/>
<organism evidence="2 3">
    <name type="scientific">Rhizopus azygosporus</name>
    <name type="common">Rhizopus microsporus var. azygosporus</name>
    <dbReference type="NCBI Taxonomy" id="86630"/>
    <lineage>
        <taxon>Eukaryota</taxon>
        <taxon>Fungi</taxon>
        <taxon>Fungi incertae sedis</taxon>
        <taxon>Mucoromycota</taxon>
        <taxon>Mucoromycotina</taxon>
        <taxon>Mucoromycetes</taxon>
        <taxon>Mucorales</taxon>
        <taxon>Mucorineae</taxon>
        <taxon>Rhizopodaceae</taxon>
        <taxon>Rhizopus</taxon>
    </lineage>
</organism>
<evidence type="ECO:0000313" key="2">
    <source>
        <dbReference type="EMBL" id="RCH85166.1"/>
    </source>
</evidence>
<comment type="similarity">
    <text evidence="1">Belongs to the CoA-transferase III family.</text>
</comment>
<dbReference type="SUPFAM" id="SSF89796">
    <property type="entry name" value="CoA-transferase family III (CaiB/BaiF)"/>
    <property type="match status" value="1"/>
</dbReference>
<dbReference type="Pfam" id="PF02515">
    <property type="entry name" value="CoA_transf_3"/>
    <property type="match status" value="1"/>
</dbReference>
<dbReference type="InterPro" id="IPR003673">
    <property type="entry name" value="CoA-Trfase_fam_III"/>
</dbReference>
<dbReference type="OrthoDB" id="5597279at2759"/>
<dbReference type="GO" id="GO:0003824">
    <property type="term" value="F:catalytic activity"/>
    <property type="evidence" value="ECO:0007669"/>
    <property type="project" value="InterPro"/>
</dbReference>
<dbReference type="AlphaFoldDB" id="A0A367J5I9"/>
<accession>A0A367J5I9</accession>
<keyword evidence="3" id="KW-1185">Reference proteome</keyword>
<comment type="caution">
    <text evidence="2">The sequence shown here is derived from an EMBL/GenBank/DDBJ whole genome shotgun (WGS) entry which is preliminary data.</text>
</comment>
<dbReference type="EMBL" id="PJQL01002167">
    <property type="protein sequence ID" value="RCH85166.1"/>
    <property type="molecule type" value="Genomic_DNA"/>
</dbReference>
<evidence type="ECO:0000256" key="1">
    <source>
        <dbReference type="ARBA" id="ARBA00008383"/>
    </source>
</evidence>